<dbReference type="RefSeq" id="WP_096893453.1">
    <property type="nucleotide sequence ID" value="NZ_BAOS01000005.1"/>
</dbReference>
<evidence type="ECO:0000313" key="3">
    <source>
        <dbReference type="EMBL" id="GAX60170.1"/>
    </source>
</evidence>
<feature type="signal peptide" evidence="1">
    <location>
        <begin position="1"/>
        <end position="23"/>
    </location>
</feature>
<name>A0A286TWA6_9BACT</name>
<comment type="caution">
    <text evidence="3">The sequence shown here is derived from an EMBL/GenBank/DDBJ whole genome shotgun (WGS) entry which is preliminary data.</text>
</comment>
<reference evidence="4" key="1">
    <citation type="journal article" date="2017" name="Environ. Microbiol. Rep.">
        <title>Genetic Diversity of Marine Anaerobic Ammonium-Oxidizing Bacteria as Revealed by Genomic and Proteomic Analyses of 'Candidatus Scalindua japonica'.</title>
        <authorList>
            <person name="Oshiki M."/>
            <person name="Mizuto K."/>
            <person name="Kimura Z."/>
            <person name="Kindaichi T."/>
            <person name="Satoh H."/>
            <person name="Okabe S."/>
        </authorList>
    </citation>
    <scope>NUCLEOTIDE SEQUENCE [LARGE SCALE GENOMIC DNA]</scope>
    <source>
        <strain evidence="4">husup-a2</strain>
    </source>
</reference>
<proteinExistence type="predicted"/>
<protein>
    <recommendedName>
        <fullName evidence="2">Ice-binding protein C-terminal domain-containing protein</fullName>
    </recommendedName>
</protein>
<dbReference type="OrthoDB" id="218629at2"/>
<feature type="chain" id="PRO_5012673848" description="Ice-binding protein C-terminal domain-containing protein" evidence="1">
    <location>
        <begin position="24"/>
        <end position="227"/>
    </location>
</feature>
<dbReference type="Proteomes" id="UP000218542">
    <property type="component" value="Unassembled WGS sequence"/>
</dbReference>
<evidence type="ECO:0000313" key="4">
    <source>
        <dbReference type="Proteomes" id="UP000218542"/>
    </source>
</evidence>
<gene>
    <name evidence="3" type="ORF">SCALIN_C05_0256</name>
</gene>
<feature type="domain" description="Ice-binding protein C-terminal" evidence="2">
    <location>
        <begin position="192"/>
        <end position="216"/>
    </location>
</feature>
<dbReference type="Pfam" id="PF07589">
    <property type="entry name" value="PEP-CTERM"/>
    <property type="match status" value="1"/>
</dbReference>
<evidence type="ECO:0000256" key="1">
    <source>
        <dbReference type="SAM" id="SignalP"/>
    </source>
</evidence>
<dbReference type="NCBIfam" id="TIGR02595">
    <property type="entry name" value="PEP_CTERM"/>
    <property type="match status" value="1"/>
</dbReference>
<accession>A0A286TWA6</accession>
<keyword evidence="4" id="KW-1185">Reference proteome</keyword>
<dbReference type="InterPro" id="IPR013424">
    <property type="entry name" value="Ice-binding_C"/>
</dbReference>
<sequence>MKLLLRNFCIIVLLTVPASAVMAVPVSWTDWTASAPSEVTGTLTFGSSTVDMTYSGPYSFAQTAGGVNYWNPSAPYISAEVDNAPPASDIIALSVGGAKTITFSEAVVDPLLALVSWNNNTVEFGVPIEILSFGHGYWGNGTPILNGSGTGFFGSGEVHSVIRLPGTYTSITFTDTTEGWHGFTVGATDLAAVPEPTTVALLGIGIAGLAGAELRRRRKKSVVNKTR</sequence>
<evidence type="ECO:0000259" key="2">
    <source>
        <dbReference type="Pfam" id="PF07589"/>
    </source>
</evidence>
<keyword evidence="1" id="KW-0732">Signal</keyword>
<dbReference type="EMBL" id="BAOS01000005">
    <property type="protein sequence ID" value="GAX60170.1"/>
    <property type="molecule type" value="Genomic_DNA"/>
</dbReference>
<dbReference type="AlphaFoldDB" id="A0A286TWA6"/>
<organism evidence="3 4">
    <name type="scientific">Candidatus Scalindua japonica</name>
    <dbReference type="NCBI Taxonomy" id="1284222"/>
    <lineage>
        <taxon>Bacteria</taxon>
        <taxon>Pseudomonadati</taxon>
        <taxon>Planctomycetota</taxon>
        <taxon>Candidatus Brocadiia</taxon>
        <taxon>Candidatus Brocadiales</taxon>
        <taxon>Candidatus Scalinduaceae</taxon>
        <taxon>Candidatus Scalindua</taxon>
    </lineage>
</organism>